<evidence type="ECO:0000313" key="1">
    <source>
        <dbReference type="EMBL" id="KAI3738603.1"/>
    </source>
</evidence>
<gene>
    <name evidence="1" type="ORF">L2E82_28640</name>
</gene>
<name>A0ACB9CWQ1_CICIN</name>
<evidence type="ECO:0000313" key="2">
    <source>
        <dbReference type="Proteomes" id="UP001055811"/>
    </source>
</evidence>
<protein>
    <submittedName>
        <fullName evidence="1">Uncharacterized protein</fullName>
    </submittedName>
</protein>
<reference evidence="2" key="1">
    <citation type="journal article" date="2022" name="Mol. Ecol. Resour.">
        <title>The genomes of chicory, endive, great burdock and yacon provide insights into Asteraceae palaeo-polyploidization history and plant inulin production.</title>
        <authorList>
            <person name="Fan W."/>
            <person name="Wang S."/>
            <person name="Wang H."/>
            <person name="Wang A."/>
            <person name="Jiang F."/>
            <person name="Liu H."/>
            <person name="Zhao H."/>
            <person name="Xu D."/>
            <person name="Zhang Y."/>
        </authorList>
    </citation>
    <scope>NUCLEOTIDE SEQUENCE [LARGE SCALE GENOMIC DNA]</scope>
    <source>
        <strain evidence="2">cv. Punajuju</strain>
    </source>
</reference>
<dbReference type="EMBL" id="CM042013">
    <property type="protein sequence ID" value="KAI3738603.1"/>
    <property type="molecule type" value="Genomic_DNA"/>
</dbReference>
<keyword evidence="2" id="KW-1185">Reference proteome</keyword>
<organism evidence="1 2">
    <name type="scientific">Cichorium intybus</name>
    <name type="common">Chicory</name>
    <dbReference type="NCBI Taxonomy" id="13427"/>
    <lineage>
        <taxon>Eukaryota</taxon>
        <taxon>Viridiplantae</taxon>
        <taxon>Streptophyta</taxon>
        <taxon>Embryophyta</taxon>
        <taxon>Tracheophyta</taxon>
        <taxon>Spermatophyta</taxon>
        <taxon>Magnoliopsida</taxon>
        <taxon>eudicotyledons</taxon>
        <taxon>Gunneridae</taxon>
        <taxon>Pentapetalae</taxon>
        <taxon>asterids</taxon>
        <taxon>campanulids</taxon>
        <taxon>Asterales</taxon>
        <taxon>Asteraceae</taxon>
        <taxon>Cichorioideae</taxon>
        <taxon>Cichorieae</taxon>
        <taxon>Cichoriinae</taxon>
        <taxon>Cichorium</taxon>
    </lineage>
</organism>
<dbReference type="Proteomes" id="UP001055811">
    <property type="component" value="Linkage Group LG05"/>
</dbReference>
<accession>A0ACB9CWQ1</accession>
<sequence>MNLQNWVESYVACELQRVDFDKPMAKCFCEEENMANAFESALTAHGSISGEGQTPLLHSISTAPLNLRLSLSTYEFDLFFPDEDSFPFECKIRGTEDEEVEGMLLSSQSFNSIINGRLQFRLCIGKSSFLLHHNGFHIVVDAGNGAGGFFAIHSSFSRTRFCD</sequence>
<proteinExistence type="predicted"/>
<comment type="caution">
    <text evidence="1">The sequence shown here is derived from an EMBL/GenBank/DDBJ whole genome shotgun (WGS) entry which is preliminary data.</text>
</comment>
<reference evidence="1 2" key="2">
    <citation type="journal article" date="2022" name="Mol. Ecol. Resour.">
        <title>The genomes of chicory, endive, great burdock and yacon provide insights into Asteraceae paleo-polyploidization history and plant inulin production.</title>
        <authorList>
            <person name="Fan W."/>
            <person name="Wang S."/>
            <person name="Wang H."/>
            <person name="Wang A."/>
            <person name="Jiang F."/>
            <person name="Liu H."/>
            <person name="Zhao H."/>
            <person name="Xu D."/>
            <person name="Zhang Y."/>
        </authorList>
    </citation>
    <scope>NUCLEOTIDE SEQUENCE [LARGE SCALE GENOMIC DNA]</scope>
    <source>
        <strain evidence="2">cv. Punajuju</strain>
        <tissue evidence="1">Leaves</tissue>
    </source>
</reference>